<evidence type="ECO:0000313" key="4">
    <source>
        <dbReference type="Proteomes" id="UP000006023"/>
    </source>
</evidence>
<dbReference type="eggNOG" id="COG1807">
    <property type="taxonomic scope" value="Bacteria"/>
</dbReference>
<evidence type="ECO:0000313" key="3">
    <source>
        <dbReference type="EMBL" id="GAB06490.2"/>
    </source>
</evidence>
<dbReference type="GO" id="GO:0016740">
    <property type="term" value="F:transferase activity"/>
    <property type="evidence" value="ECO:0007669"/>
    <property type="project" value="UniProtKB-KW"/>
</dbReference>
<keyword evidence="4" id="KW-1185">Reference proteome</keyword>
<dbReference type="AlphaFoldDB" id="G7GSB5"/>
<accession>G7GSB5</accession>
<dbReference type="Proteomes" id="UP000006023">
    <property type="component" value="Unassembled WGS sequence"/>
</dbReference>
<proteinExistence type="predicted"/>
<gene>
    <name evidence="3" type="ORF">GOAMR_53_00015</name>
</gene>
<feature type="non-terminal residue" evidence="3">
    <location>
        <position position="1"/>
    </location>
</feature>
<reference evidence="3 4" key="1">
    <citation type="submission" date="2011-11" db="EMBL/GenBank/DDBJ databases">
        <title>Whole genome shotgun sequence of Gordonia amarae NBRC 15530.</title>
        <authorList>
            <person name="Takarada H."/>
            <person name="Hosoyama A."/>
            <person name="Tsuchikane K."/>
            <person name="Katsumata H."/>
            <person name="Yamazaki S."/>
            <person name="Fujita N."/>
        </authorList>
    </citation>
    <scope>NUCLEOTIDE SEQUENCE [LARGE SCALE GENOMIC DNA]</scope>
    <source>
        <strain evidence="3 4">NBRC 15530</strain>
    </source>
</reference>
<sequence>SGYQLESGYSVMPIGGFNGTDPSPTLERFQKLVA</sequence>
<dbReference type="Pfam" id="PF24878">
    <property type="entry name" value="YkcB_C"/>
    <property type="match status" value="1"/>
</dbReference>
<organism evidence="3 4">
    <name type="scientific">Gordonia amarae NBRC 15530</name>
    <dbReference type="NCBI Taxonomy" id="1075090"/>
    <lineage>
        <taxon>Bacteria</taxon>
        <taxon>Bacillati</taxon>
        <taxon>Actinomycetota</taxon>
        <taxon>Actinomycetes</taxon>
        <taxon>Mycobacteriales</taxon>
        <taxon>Gordoniaceae</taxon>
        <taxon>Gordonia</taxon>
    </lineage>
</organism>
<dbReference type="EMBL" id="BAED01000053">
    <property type="protein sequence ID" value="GAB06490.2"/>
    <property type="molecule type" value="Genomic_DNA"/>
</dbReference>
<protein>
    <submittedName>
        <fullName evidence="3">Putative glycosyltransferase</fullName>
    </submittedName>
</protein>
<dbReference type="InterPro" id="IPR056785">
    <property type="entry name" value="YkcA/B-like_C"/>
</dbReference>
<feature type="non-terminal residue" evidence="3">
    <location>
        <position position="34"/>
    </location>
</feature>
<feature type="region of interest" description="Disordered" evidence="1">
    <location>
        <begin position="1"/>
        <end position="22"/>
    </location>
</feature>
<evidence type="ECO:0000259" key="2">
    <source>
        <dbReference type="Pfam" id="PF24878"/>
    </source>
</evidence>
<keyword evidence="3" id="KW-0808">Transferase</keyword>
<name>G7GSB5_9ACTN</name>
<feature type="domain" description="Putative mannosyltransferase YkcA/B-like C-terminal" evidence="2">
    <location>
        <begin position="2"/>
        <end position="34"/>
    </location>
</feature>
<evidence type="ECO:0000256" key="1">
    <source>
        <dbReference type="SAM" id="MobiDB-lite"/>
    </source>
</evidence>
<comment type="caution">
    <text evidence="3">The sequence shown here is derived from an EMBL/GenBank/DDBJ whole genome shotgun (WGS) entry which is preliminary data.</text>
</comment>